<protein>
    <submittedName>
        <fullName evidence="5">S-adenosyl-L-methionine-dependent methyltransferase</fullName>
    </submittedName>
</protein>
<evidence type="ECO:0000256" key="3">
    <source>
        <dbReference type="ARBA" id="ARBA00022691"/>
    </source>
</evidence>
<dbReference type="InterPro" id="IPR016461">
    <property type="entry name" value="COMT-like"/>
</dbReference>
<accession>A0A5C3Q3N1</accession>
<organism evidence="5 6">
    <name type="scientific">Pterulicium gracile</name>
    <dbReference type="NCBI Taxonomy" id="1884261"/>
    <lineage>
        <taxon>Eukaryota</taxon>
        <taxon>Fungi</taxon>
        <taxon>Dikarya</taxon>
        <taxon>Basidiomycota</taxon>
        <taxon>Agaricomycotina</taxon>
        <taxon>Agaricomycetes</taxon>
        <taxon>Agaricomycetidae</taxon>
        <taxon>Agaricales</taxon>
        <taxon>Pleurotineae</taxon>
        <taxon>Pterulaceae</taxon>
        <taxon>Pterulicium</taxon>
    </lineage>
</organism>
<dbReference type="GO" id="GO:0032259">
    <property type="term" value="P:methylation"/>
    <property type="evidence" value="ECO:0007669"/>
    <property type="project" value="UniProtKB-KW"/>
</dbReference>
<dbReference type="SUPFAM" id="SSF53335">
    <property type="entry name" value="S-adenosyl-L-methionine-dependent methyltransferases"/>
    <property type="match status" value="1"/>
</dbReference>
<dbReference type="PROSITE" id="PS51683">
    <property type="entry name" value="SAM_OMT_II"/>
    <property type="match status" value="1"/>
</dbReference>
<evidence type="ECO:0000313" key="5">
    <source>
        <dbReference type="EMBL" id="TFK96572.1"/>
    </source>
</evidence>
<dbReference type="InterPro" id="IPR036390">
    <property type="entry name" value="WH_DNA-bd_sf"/>
</dbReference>
<dbReference type="STRING" id="1884261.A0A5C3Q3N1"/>
<keyword evidence="2 5" id="KW-0808">Transferase</keyword>
<dbReference type="EMBL" id="ML178858">
    <property type="protein sequence ID" value="TFK96572.1"/>
    <property type="molecule type" value="Genomic_DNA"/>
</dbReference>
<dbReference type="PANTHER" id="PTHR43712">
    <property type="entry name" value="PUTATIVE (AFU_ORTHOLOGUE AFUA_4G14580)-RELATED"/>
    <property type="match status" value="1"/>
</dbReference>
<keyword evidence="3" id="KW-0949">S-adenosyl-L-methionine</keyword>
<dbReference type="AlphaFoldDB" id="A0A5C3Q3N1"/>
<evidence type="ECO:0000259" key="4">
    <source>
        <dbReference type="Pfam" id="PF00891"/>
    </source>
</evidence>
<name>A0A5C3Q3N1_9AGAR</name>
<dbReference type="InterPro" id="IPR029063">
    <property type="entry name" value="SAM-dependent_MTases_sf"/>
</dbReference>
<dbReference type="Proteomes" id="UP000305067">
    <property type="component" value="Unassembled WGS sequence"/>
</dbReference>
<keyword evidence="6" id="KW-1185">Reference proteome</keyword>
<dbReference type="Gene3D" id="3.40.50.150">
    <property type="entry name" value="Vaccinia Virus protein VP39"/>
    <property type="match status" value="1"/>
</dbReference>
<evidence type="ECO:0000256" key="2">
    <source>
        <dbReference type="ARBA" id="ARBA00022679"/>
    </source>
</evidence>
<sequence>MSSSPPLTGRAEIQALLTLIRDSAEDALRQYETAQVPVPSLTVPTTHTATTANGPEYLSTLPLKRAVRTLEGACEQLCATLAPPVHTILNRAMPLESFAMGIAAEHGFADALLDHSKGLPVAELASLVGINAERLSRVMRLLATRHCFIEVSPNVWANNHLSLMLLKTSTEASIVGVYTEECLRAASYLRDVWNDEEWSASNESSRSAFAWSVKNEVNDKTMFEWFKLHPEKGKRFDKAMVGFSHASGALAAIDAFPWETLAKDTTVCDVGGGFGAFSLPLSKKHPHLQITLQDMEGPIEHAKKKWQEENPSYLDAGRISFVPINFFKDTAVSGQDIYYLRYVLHMWSDDDASLVLTNVKNAMSPHSRVLVHDYVLQHACPTSDAETQGGVEASPAPLLPNYGSGSYRGYAQDVNMMTLFNGKERTITDMRNLGERCGLEVVRVWDLAELGILEFKLKSDA</sequence>
<keyword evidence="1 5" id="KW-0489">Methyltransferase</keyword>
<dbReference type="Gene3D" id="1.10.10.10">
    <property type="entry name" value="Winged helix-like DNA-binding domain superfamily/Winged helix DNA-binding domain"/>
    <property type="match status" value="1"/>
</dbReference>
<evidence type="ECO:0000313" key="6">
    <source>
        <dbReference type="Proteomes" id="UP000305067"/>
    </source>
</evidence>
<evidence type="ECO:0000256" key="1">
    <source>
        <dbReference type="ARBA" id="ARBA00022603"/>
    </source>
</evidence>
<dbReference type="GO" id="GO:0008171">
    <property type="term" value="F:O-methyltransferase activity"/>
    <property type="evidence" value="ECO:0007669"/>
    <property type="project" value="InterPro"/>
</dbReference>
<dbReference type="InterPro" id="IPR036388">
    <property type="entry name" value="WH-like_DNA-bd_sf"/>
</dbReference>
<proteinExistence type="predicted"/>
<dbReference type="SUPFAM" id="SSF46785">
    <property type="entry name" value="Winged helix' DNA-binding domain"/>
    <property type="match status" value="1"/>
</dbReference>
<dbReference type="CDD" id="cd02440">
    <property type="entry name" value="AdoMet_MTases"/>
    <property type="match status" value="1"/>
</dbReference>
<gene>
    <name evidence="5" type="ORF">BDV98DRAFT_651676</name>
</gene>
<dbReference type="InterPro" id="IPR001077">
    <property type="entry name" value="COMT_C"/>
</dbReference>
<reference evidence="5 6" key="1">
    <citation type="journal article" date="2019" name="Nat. Ecol. Evol.">
        <title>Megaphylogeny resolves global patterns of mushroom evolution.</title>
        <authorList>
            <person name="Varga T."/>
            <person name="Krizsan K."/>
            <person name="Foldi C."/>
            <person name="Dima B."/>
            <person name="Sanchez-Garcia M."/>
            <person name="Sanchez-Ramirez S."/>
            <person name="Szollosi G.J."/>
            <person name="Szarkandi J.G."/>
            <person name="Papp V."/>
            <person name="Albert L."/>
            <person name="Andreopoulos W."/>
            <person name="Angelini C."/>
            <person name="Antonin V."/>
            <person name="Barry K.W."/>
            <person name="Bougher N.L."/>
            <person name="Buchanan P."/>
            <person name="Buyck B."/>
            <person name="Bense V."/>
            <person name="Catcheside P."/>
            <person name="Chovatia M."/>
            <person name="Cooper J."/>
            <person name="Damon W."/>
            <person name="Desjardin D."/>
            <person name="Finy P."/>
            <person name="Geml J."/>
            <person name="Haridas S."/>
            <person name="Hughes K."/>
            <person name="Justo A."/>
            <person name="Karasinski D."/>
            <person name="Kautmanova I."/>
            <person name="Kiss B."/>
            <person name="Kocsube S."/>
            <person name="Kotiranta H."/>
            <person name="LaButti K.M."/>
            <person name="Lechner B.E."/>
            <person name="Liimatainen K."/>
            <person name="Lipzen A."/>
            <person name="Lukacs Z."/>
            <person name="Mihaltcheva S."/>
            <person name="Morgado L.N."/>
            <person name="Niskanen T."/>
            <person name="Noordeloos M.E."/>
            <person name="Ohm R.A."/>
            <person name="Ortiz-Santana B."/>
            <person name="Ovrebo C."/>
            <person name="Racz N."/>
            <person name="Riley R."/>
            <person name="Savchenko A."/>
            <person name="Shiryaev A."/>
            <person name="Soop K."/>
            <person name="Spirin V."/>
            <person name="Szebenyi C."/>
            <person name="Tomsovsky M."/>
            <person name="Tulloss R.E."/>
            <person name="Uehling J."/>
            <person name="Grigoriev I.V."/>
            <person name="Vagvolgyi C."/>
            <person name="Papp T."/>
            <person name="Martin F.M."/>
            <person name="Miettinen O."/>
            <person name="Hibbett D.S."/>
            <person name="Nagy L.G."/>
        </authorList>
    </citation>
    <scope>NUCLEOTIDE SEQUENCE [LARGE SCALE GENOMIC DNA]</scope>
    <source>
        <strain evidence="5 6">CBS 309.79</strain>
    </source>
</reference>
<dbReference type="Pfam" id="PF00891">
    <property type="entry name" value="Methyltransf_2"/>
    <property type="match status" value="1"/>
</dbReference>
<dbReference type="OrthoDB" id="1606438at2759"/>
<feature type="domain" description="O-methyltransferase C-terminal" evidence="4">
    <location>
        <begin position="221"/>
        <end position="438"/>
    </location>
</feature>
<dbReference type="PANTHER" id="PTHR43712:SF2">
    <property type="entry name" value="O-METHYLTRANSFERASE CICE"/>
    <property type="match status" value="1"/>
</dbReference>